<dbReference type="GO" id="GO:0016020">
    <property type="term" value="C:membrane"/>
    <property type="evidence" value="ECO:0007669"/>
    <property type="project" value="UniProtKB-SubCell"/>
</dbReference>
<dbReference type="InterPro" id="IPR044698">
    <property type="entry name" value="VKOR/LTO1"/>
</dbReference>
<dbReference type="CDD" id="cd12916">
    <property type="entry name" value="VKOR_1"/>
    <property type="match status" value="1"/>
</dbReference>
<name>A0A0D2IYI1_9CHLO</name>
<dbReference type="Gene3D" id="1.20.1440.130">
    <property type="entry name" value="VKOR domain"/>
    <property type="match status" value="1"/>
</dbReference>
<dbReference type="SUPFAM" id="SSF52833">
    <property type="entry name" value="Thioredoxin-like"/>
    <property type="match status" value="1"/>
</dbReference>
<feature type="transmembrane region" description="Helical" evidence="11">
    <location>
        <begin position="173"/>
        <end position="194"/>
    </location>
</feature>
<dbReference type="GO" id="GO:0048038">
    <property type="term" value="F:quinone binding"/>
    <property type="evidence" value="ECO:0007669"/>
    <property type="project" value="UniProtKB-KW"/>
</dbReference>
<reference evidence="13 14" key="1">
    <citation type="journal article" date="2013" name="BMC Genomics">
        <title>Reconstruction of the lipid metabolism for the microalga Monoraphidium neglectum from its genome sequence reveals characteristics suitable for biofuel production.</title>
        <authorList>
            <person name="Bogen C."/>
            <person name="Al-Dilaimi A."/>
            <person name="Albersmeier A."/>
            <person name="Wichmann J."/>
            <person name="Grundmann M."/>
            <person name="Rupp O."/>
            <person name="Lauersen K.J."/>
            <person name="Blifernez-Klassen O."/>
            <person name="Kalinowski J."/>
            <person name="Goesmann A."/>
            <person name="Mussgnug J.H."/>
            <person name="Kruse O."/>
        </authorList>
    </citation>
    <scope>NUCLEOTIDE SEQUENCE [LARGE SCALE GENOMIC DNA]</scope>
    <source>
        <strain evidence="13 14">SAG 48.87</strain>
    </source>
</reference>
<dbReference type="EMBL" id="KK105153">
    <property type="protein sequence ID" value="KIY92972.1"/>
    <property type="molecule type" value="Genomic_DNA"/>
</dbReference>
<keyword evidence="5 11" id="KW-1133">Transmembrane helix</keyword>
<keyword evidence="6" id="KW-0560">Oxidoreductase</keyword>
<dbReference type="GO" id="GO:0016491">
    <property type="term" value="F:oxidoreductase activity"/>
    <property type="evidence" value="ECO:0007669"/>
    <property type="project" value="UniProtKB-KW"/>
</dbReference>
<accession>A0A0D2IYI1</accession>
<feature type="transmembrane region" description="Helical" evidence="11">
    <location>
        <begin position="234"/>
        <end position="253"/>
    </location>
</feature>
<comment type="subcellular location">
    <subcellularLocation>
        <location evidence="1">Membrane</location>
        <topology evidence="1">Multi-pass membrane protein</topology>
    </subcellularLocation>
</comment>
<dbReference type="PANTHER" id="PTHR34573">
    <property type="entry name" value="VKC DOMAIN-CONTAINING PROTEIN"/>
    <property type="match status" value="1"/>
</dbReference>
<dbReference type="PANTHER" id="PTHR34573:SF1">
    <property type="entry name" value="VITAMIN K EPOXIDE REDUCTASE DOMAIN-CONTAINING PROTEIN"/>
    <property type="match status" value="1"/>
</dbReference>
<dbReference type="RefSeq" id="XP_013891992.1">
    <property type="nucleotide sequence ID" value="XM_014036538.1"/>
</dbReference>
<evidence type="ECO:0000256" key="10">
    <source>
        <dbReference type="SAM" id="MobiDB-lite"/>
    </source>
</evidence>
<evidence type="ECO:0000256" key="3">
    <source>
        <dbReference type="ARBA" id="ARBA00022692"/>
    </source>
</evidence>
<dbReference type="InterPro" id="IPR036249">
    <property type="entry name" value="Thioredoxin-like_sf"/>
</dbReference>
<feature type="compositionally biased region" description="Low complexity" evidence="10">
    <location>
        <begin position="61"/>
        <end position="71"/>
    </location>
</feature>
<evidence type="ECO:0000256" key="9">
    <source>
        <dbReference type="ARBA" id="ARBA00023284"/>
    </source>
</evidence>
<keyword evidence="8" id="KW-1015">Disulfide bond</keyword>
<dbReference type="SMART" id="SM00756">
    <property type="entry name" value="VKc"/>
    <property type="match status" value="1"/>
</dbReference>
<evidence type="ECO:0000256" key="5">
    <source>
        <dbReference type="ARBA" id="ARBA00022989"/>
    </source>
</evidence>
<keyword evidence="3 11" id="KW-0812">Transmembrane</keyword>
<dbReference type="Gene3D" id="3.40.30.10">
    <property type="entry name" value="Glutaredoxin"/>
    <property type="match status" value="1"/>
</dbReference>
<evidence type="ECO:0000256" key="1">
    <source>
        <dbReference type="ARBA" id="ARBA00004141"/>
    </source>
</evidence>
<dbReference type="KEGG" id="mng:MNEG_14991"/>
<evidence type="ECO:0000313" key="14">
    <source>
        <dbReference type="Proteomes" id="UP000054498"/>
    </source>
</evidence>
<evidence type="ECO:0000256" key="7">
    <source>
        <dbReference type="ARBA" id="ARBA00023136"/>
    </source>
</evidence>
<keyword evidence="9" id="KW-0676">Redox-active center</keyword>
<protein>
    <recommendedName>
        <fullName evidence="12">Vitamin K epoxide reductase domain-containing protein</fullName>
    </recommendedName>
</protein>
<dbReference type="InterPro" id="IPR038354">
    <property type="entry name" value="VKOR_sf"/>
</dbReference>
<feature type="domain" description="Vitamin K epoxide reductase" evidence="12">
    <location>
        <begin position="87"/>
        <end position="226"/>
    </location>
</feature>
<sequence>MAMRLPSRSGASTSCVAARRTARPAAVFPCASPTHRQRRETLCLAAERDTAEAQEAGSGGSSDAAADTSSGTRAPSAAAAAAVVPSVGPPYGVMAALAALGTAETAYLTVAKLTASDVACPVAGACASVLNSSYATLLGLPLPLFGAAAYGAVAALAAAGAREAAAGRDLGPAPRLALAGGVGALAATSAYLMYVLQTSLGGAPCAWCYASAALSFSLAALLVVGLPARQLADAAGPGLASTAAAALLLYFGFAPVEGSTAAGGATFELPYNKPEVTKESTPRSVALAERLRDSGAQMFGAFWCSHCFEQEQTFGKQAMAALQNSASPVTVSLLAAAFPYVECFPDGWRRGVQLAPACAEVPVQAFPTWVIGNQIIEGELDFDTITSLLDEADKPAAAAVAAVEQ</sequence>
<keyword evidence="14" id="KW-1185">Reference proteome</keyword>
<keyword evidence="4" id="KW-0874">Quinone</keyword>
<keyword evidence="7 11" id="KW-0472">Membrane</keyword>
<feature type="region of interest" description="Disordered" evidence="10">
    <location>
        <begin position="49"/>
        <end position="71"/>
    </location>
</feature>
<dbReference type="OrthoDB" id="343052at2759"/>
<evidence type="ECO:0000256" key="2">
    <source>
        <dbReference type="ARBA" id="ARBA00006214"/>
    </source>
</evidence>
<dbReference type="GeneID" id="25732608"/>
<dbReference type="AlphaFoldDB" id="A0A0D2IYI1"/>
<gene>
    <name evidence="13" type="ORF">MNEG_14991</name>
</gene>
<evidence type="ECO:0000256" key="8">
    <source>
        <dbReference type="ARBA" id="ARBA00023157"/>
    </source>
</evidence>
<dbReference type="STRING" id="145388.A0A0D2IYI1"/>
<dbReference type="InterPro" id="IPR012932">
    <property type="entry name" value="VKOR"/>
</dbReference>
<evidence type="ECO:0000256" key="6">
    <source>
        <dbReference type="ARBA" id="ARBA00023002"/>
    </source>
</evidence>
<feature type="transmembrane region" description="Helical" evidence="11">
    <location>
        <begin position="206"/>
        <end position="228"/>
    </location>
</feature>
<dbReference type="Proteomes" id="UP000054498">
    <property type="component" value="Unassembled WGS sequence"/>
</dbReference>
<evidence type="ECO:0000256" key="11">
    <source>
        <dbReference type="SAM" id="Phobius"/>
    </source>
</evidence>
<comment type="similarity">
    <text evidence="2">Belongs to the VKOR family.</text>
</comment>
<dbReference type="Pfam" id="PF07884">
    <property type="entry name" value="VKOR"/>
    <property type="match status" value="1"/>
</dbReference>
<evidence type="ECO:0000313" key="13">
    <source>
        <dbReference type="EMBL" id="KIY92972.1"/>
    </source>
</evidence>
<proteinExistence type="inferred from homology"/>
<feature type="transmembrane region" description="Helical" evidence="11">
    <location>
        <begin position="137"/>
        <end position="161"/>
    </location>
</feature>
<evidence type="ECO:0000259" key="12">
    <source>
        <dbReference type="SMART" id="SM00756"/>
    </source>
</evidence>
<evidence type="ECO:0000256" key="4">
    <source>
        <dbReference type="ARBA" id="ARBA00022719"/>
    </source>
</evidence>
<organism evidence="13 14">
    <name type="scientific">Monoraphidium neglectum</name>
    <dbReference type="NCBI Taxonomy" id="145388"/>
    <lineage>
        <taxon>Eukaryota</taxon>
        <taxon>Viridiplantae</taxon>
        <taxon>Chlorophyta</taxon>
        <taxon>core chlorophytes</taxon>
        <taxon>Chlorophyceae</taxon>
        <taxon>CS clade</taxon>
        <taxon>Sphaeropleales</taxon>
        <taxon>Selenastraceae</taxon>
        <taxon>Monoraphidium</taxon>
    </lineage>
</organism>